<evidence type="ECO:0000259" key="3">
    <source>
        <dbReference type="Pfam" id="PF02769"/>
    </source>
</evidence>
<dbReference type="InterPro" id="IPR010918">
    <property type="entry name" value="PurM-like_C_dom"/>
</dbReference>
<feature type="domain" description="PurM-like N-terminal" evidence="2">
    <location>
        <begin position="54"/>
        <end position="166"/>
    </location>
</feature>
<organism evidence="4 5">
    <name type="scientific">Methylogaea oryzae</name>
    <dbReference type="NCBI Taxonomy" id="1295382"/>
    <lineage>
        <taxon>Bacteria</taxon>
        <taxon>Pseudomonadati</taxon>
        <taxon>Pseudomonadota</taxon>
        <taxon>Gammaproteobacteria</taxon>
        <taxon>Methylococcales</taxon>
        <taxon>Methylococcaceae</taxon>
        <taxon>Methylogaea</taxon>
    </lineage>
</organism>
<protein>
    <submittedName>
        <fullName evidence="4">Hydrogenase expression/formation protein HypE</fullName>
    </submittedName>
</protein>
<gene>
    <name evidence="4" type="primary">hypE</name>
    <name evidence="4" type="ORF">MoryE10_07700</name>
</gene>
<evidence type="ECO:0000259" key="2">
    <source>
        <dbReference type="Pfam" id="PF00586"/>
    </source>
</evidence>
<dbReference type="KEGG" id="moz:MoryE10_07700"/>
<feature type="domain" description="PurM-like C-terminal" evidence="3">
    <location>
        <begin position="178"/>
        <end position="328"/>
    </location>
</feature>
<dbReference type="InterPro" id="IPR011854">
    <property type="entry name" value="HypE"/>
</dbReference>
<name>A0A8D4VMW8_9GAMM</name>
<dbReference type="Pfam" id="PF00586">
    <property type="entry name" value="AIRS"/>
    <property type="match status" value="1"/>
</dbReference>
<dbReference type="Pfam" id="PF02769">
    <property type="entry name" value="AIRS_C"/>
    <property type="match status" value="1"/>
</dbReference>
<sequence length="352" mass="36615">MSQSDKTFSAACPLPIGQYPHAVMAHGGGGRLMQQLLELLVRPALDNPWLEQRHDSAVLDCGGTRLAFTTDAYVVKPLQFPGGDIGKLAACGTLNDLAMSGAKPLFLSAALVIEEGFPFDTLRTVLDSLNAAVKAAGAAVVTGDTKVVENGKGDGLYITTSGIGLVEHGLSIGPAAIRPGDAVLVSGDIGRHGVAILSARESLGFATTVESDCADLSGLVGELIAAGIEIRCLRDLTRGGLASAVLELARDAKLDMELIEGAVPVCEEVRAACEILGYDPLYVANEGRMVLFVPQEQAEATLGLLRGHPLGRDAARIGSVIQAGAGRVSLRNAYGGQRILDLLSGEQLPRIC</sequence>
<evidence type="ECO:0000313" key="4">
    <source>
        <dbReference type="EMBL" id="BBL70164.1"/>
    </source>
</evidence>
<dbReference type="NCBIfam" id="TIGR02124">
    <property type="entry name" value="hypE"/>
    <property type="match status" value="1"/>
</dbReference>
<dbReference type="EMBL" id="AP019782">
    <property type="protein sequence ID" value="BBL70164.1"/>
    <property type="molecule type" value="Genomic_DNA"/>
</dbReference>
<dbReference type="PANTHER" id="PTHR30303">
    <property type="entry name" value="HYDROGENASE ISOENZYMES FORMATION PROTEIN HYPE"/>
    <property type="match status" value="1"/>
</dbReference>
<evidence type="ECO:0000313" key="5">
    <source>
        <dbReference type="Proteomes" id="UP000824988"/>
    </source>
</evidence>
<dbReference type="PANTHER" id="PTHR30303:SF0">
    <property type="entry name" value="CARBAMOYL DEHYDRATASE HYPE"/>
    <property type="match status" value="1"/>
</dbReference>
<evidence type="ECO:0000256" key="1">
    <source>
        <dbReference type="ARBA" id="ARBA00006243"/>
    </source>
</evidence>
<dbReference type="PIRSF" id="PIRSF005644">
    <property type="entry name" value="Hdrgns_mtr_HypE"/>
    <property type="match status" value="1"/>
</dbReference>
<proteinExistence type="inferred from homology"/>
<dbReference type="Proteomes" id="UP000824988">
    <property type="component" value="Chromosome"/>
</dbReference>
<dbReference type="AlphaFoldDB" id="A0A8D4VMW8"/>
<reference evidence="4" key="1">
    <citation type="submission" date="2019-06" db="EMBL/GenBank/DDBJ databases">
        <title>Complete genome sequence of Methylogaea oryzae strain JCM16910.</title>
        <authorList>
            <person name="Asakawa S."/>
        </authorList>
    </citation>
    <scope>NUCLEOTIDE SEQUENCE</scope>
    <source>
        <strain evidence="4">E10</strain>
    </source>
</reference>
<accession>A0A8D4VMW8</accession>
<dbReference type="InterPro" id="IPR016188">
    <property type="entry name" value="PurM-like_N"/>
</dbReference>
<dbReference type="CDD" id="cd02197">
    <property type="entry name" value="HypE"/>
    <property type="match status" value="1"/>
</dbReference>
<dbReference type="GO" id="GO:0051604">
    <property type="term" value="P:protein maturation"/>
    <property type="evidence" value="ECO:0007669"/>
    <property type="project" value="TreeGrafter"/>
</dbReference>
<keyword evidence="5" id="KW-1185">Reference proteome</keyword>
<comment type="similarity">
    <text evidence="1">Belongs to the HypE family.</text>
</comment>
<dbReference type="RefSeq" id="WP_221048267.1">
    <property type="nucleotide sequence ID" value="NZ_AP019782.1"/>
</dbReference>